<dbReference type="Pfam" id="PF13302">
    <property type="entry name" value="Acetyltransf_3"/>
    <property type="match status" value="1"/>
</dbReference>
<comment type="caution">
    <text evidence="7">The sequence shown here is derived from an EMBL/GenBank/DDBJ whole genome shotgun (WGS) entry which is preliminary data.</text>
</comment>
<dbReference type="InterPro" id="IPR036291">
    <property type="entry name" value="NAD(P)-bd_dom_sf"/>
</dbReference>
<evidence type="ECO:0000313" key="7">
    <source>
        <dbReference type="EMBL" id="RXF68238.1"/>
    </source>
</evidence>
<evidence type="ECO:0000259" key="5">
    <source>
        <dbReference type="PROSITE" id="PS50979"/>
    </source>
</evidence>
<dbReference type="Pfam" id="PF13549">
    <property type="entry name" value="ATP-grasp_5"/>
    <property type="match status" value="1"/>
</dbReference>
<dbReference type="InterPro" id="IPR016102">
    <property type="entry name" value="Succinyl-CoA_synth-like"/>
</dbReference>
<dbReference type="SUPFAM" id="SSF51735">
    <property type="entry name" value="NAD(P)-binding Rossmann-fold domains"/>
    <property type="match status" value="1"/>
</dbReference>
<dbReference type="Gene3D" id="3.40.50.720">
    <property type="entry name" value="NAD(P)-binding Rossmann-like Domain"/>
    <property type="match status" value="1"/>
</dbReference>
<accession>A0A4Q0M5E5</accession>
<keyword evidence="4" id="KW-0067">ATP-binding</keyword>
<protein>
    <submittedName>
        <fullName evidence="7">GNAT family N-acetyltransferase</fullName>
    </submittedName>
</protein>
<dbReference type="CDD" id="cd04301">
    <property type="entry name" value="NAT_SF"/>
    <property type="match status" value="1"/>
</dbReference>
<sequence length="894" mass="92112">MTIRHLDAVFAPRSVALAGGSPRDGSVGRAILANLRAGGFDGPVALVNPDHAEIEGVSAVRTFADLATPPDLVVVTAPASVAPDVVTDAGAAGARAVVVVTLAPGLGAAAFRAAVADAARRSGVRLVGPGCLGVQSPHVGLNASSAATAHAGELALLSQSGGVMTSTIEWANARSIGFSGVVSFGDMADVDVDDLLDHFATDRRTRAILLCLEGIDDAQRFMSAARAAARIKPVVVVKSGRRGAAGSVGASHAGALIDPDAVADAAFRRAGLLRVANLSELFAAAQTLAHVAPLSGKRIAIVSNSGGLGRLALHRLCALGGVPAALGAVATAELAIVLPEEGSAGNPVDLCGDAGGARYEAALDAALADEGVDAGLVIHAPSMISSAEDCAAAVVAAAAKARKRRYPPKPVFAAFLGAAPEPRRTIEAAHIPFFRTPEAAVQGLMHLVDHVEAQAALLATPPSTSAAFSPDVARARVAIESGLAAGRGWLSPTDVAEILGAYEVPMLPQAFVATADEAAEVAGGLIGPRGAALKIVSPDIPRRSAVGGVRLGLDSPQAVSEAARAMLARVAERAPGARIEGFVVQPSVRPDDGQDLYLGVGDEPVFGPVIAFGAGGGAVELRRDVAVALPPLHLGLAEELIDQTLAGRLLAGYEGRPAADRTVVALTLMKLAQLAVDLPEIREIDVNPLVATPRGAVAFDARIRVAPAPRGAVGANPRLAIRPYPKALESSVTLGDGSVLAIRPVRPEDEPAVADFFRQVAAEDLRQRFFTPVREVPRAFIARLTQIDYARNQVLLAFAEEGVVLGVAQLHADPDVESGEYAILLRSDQKGRGLGWRLMRALIRAARSEGLKQVTGEVLTENTTMLSICRELGFDIRPDKEDPAIRIVTLDLAE</sequence>
<feature type="domain" description="Biotin carboxylation" evidence="5">
    <location>
        <begin position="1"/>
        <end position="705"/>
    </location>
</feature>
<keyword evidence="2" id="KW-0436">Ligase</keyword>
<evidence type="ECO:0000256" key="2">
    <source>
        <dbReference type="ARBA" id="ARBA00022598"/>
    </source>
</evidence>
<evidence type="ECO:0000256" key="3">
    <source>
        <dbReference type="ARBA" id="ARBA00022741"/>
    </source>
</evidence>
<keyword evidence="1" id="KW-0816">Tricarboxylic acid cycle</keyword>
<evidence type="ECO:0000313" key="8">
    <source>
        <dbReference type="Proteomes" id="UP000289708"/>
    </source>
</evidence>
<dbReference type="Gene3D" id="3.40.630.30">
    <property type="match status" value="1"/>
</dbReference>
<dbReference type="AlphaFoldDB" id="A0A4Q0M5E5"/>
<dbReference type="GO" id="GO:0006099">
    <property type="term" value="P:tricarboxylic acid cycle"/>
    <property type="evidence" value="ECO:0007669"/>
    <property type="project" value="UniProtKB-KW"/>
</dbReference>
<dbReference type="SMART" id="SM00881">
    <property type="entry name" value="CoA_binding"/>
    <property type="match status" value="1"/>
</dbReference>
<reference evidence="7 8" key="1">
    <citation type="submission" date="2018-12" db="EMBL/GenBank/DDBJ databases">
        <title>bacterium Hansschlegelia zhihuaiae S113.</title>
        <authorList>
            <person name="He J."/>
        </authorList>
    </citation>
    <scope>NUCLEOTIDE SEQUENCE [LARGE SCALE GENOMIC DNA]</scope>
    <source>
        <strain evidence="7 8">S 113</strain>
    </source>
</reference>
<feature type="domain" description="N-acetyltransferase" evidence="6">
    <location>
        <begin position="740"/>
        <end position="894"/>
    </location>
</feature>
<dbReference type="InterPro" id="IPR003781">
    <property type="entry name" value="CoA-bd"/>
</dbReference>
<name>A0A4Q0M5E5_9HYPH</name>
<dbReference type="OrthoDB" id="9807426at2"/>
<dbReference type="GO" id="GO:0016874">
    <property type="term" value="F:ligase activity"/>
    <property type="evidence" value="ECO:0007669"/>
    <property type="project" value="UniProtKB-KW"/>
</dbReference>
<dbReference type="PROSITE" id="PS50979">
    <property type="entry name" value="BC"/>
    <property type="match status" value="1"/>
</dbReference>
<dbReference type="InterPro" id="IPR011764">
    <property type="entry name" value="Biotin_carboxylation_dom"/>
</dbReference>
<dbReference type="InterPro" id="IPR016181">
    <property type="entry name" value="Acyl_CoA_acyltransferase"/>
</dbReference>
<dbReference type="Proteomes" id="UP000289708">
    <property type="component" value="Unassembled WGS sequence"/>
</dbReference>
<gene>
    <name evidence="7" type="ORF">EK403_20280</name>
</gene>
<dbReference type="EMBL" id="RYFI01000027">
    <property type="protein sequence ID" value="RXF68238.1"/>
    <property type="molecule type" value="Genomic_DNA"/>
</dbReference>
<dbReference type="InterPro" id="IPR013815">
    <property type="entry name" value="ATP_grasp_subdomain_1"/>
</dbReference>
<keyword evidence="7" id="KW-0808">Transferase</keyword>
<dbReference type="InterPro" id="IPR000182">
    <property type="entry name" value="GNAT_dom"/>
</dbReference>
<dbReference type="GO" id="GO:0016747">
    <property type="term" value="F:acyltransferase activity, transferring groups other than amino-acyl groups"/>
    <property type="evidence" value="ECO:0007669"/>
    <property type="project" value="InterPro"/>
</dbReference>
<dbReference type="GO" id="GO:0005524">
    <property type="term" value="F:ATP binding"/>
    <property type="evidence" value="ECO:0007669"/>
    <property type="project" value="UniProtKB-KW"/>
</dbReference>
<dbReference type="SUPFAM" id="SSF56059">
    <property type="entry name" value="Glutathione synthetase ATP-binding domain-like"/>
    <property type="match status" value="1"/>
</dbReference>
<dbReference type="Gene3D" id="3.40.50.261">
    <property type="entry name" value="Succinyl-CoA synthetase domains"/>
    <property type="match status" value="2"/>
</dbReference>
<dbReference type="Gene3D" id="3.30.1490.20">
    <property type="entry name" value="ATP-grasp fold, A domain"/>
    <property type="match status" value="1"/>
</dbReference>
<dbReference type="SUPFAM" id="SSF52210">
    <property type="entry name" value="Succinyl-CoA synthetase domains"/>
    <property type="match status" value="2"/>
</dbReference>
<evidence type="ECO:0000259" key="6">
    <source>
        <dbReference type="PROSITE" id="PS51186"/>
    </source>
</evidence>
<organism evidence="7 8">
    <name type="scientific">Hansschlegelia zhihuaiae</name>
    <dbReference type="NCBI Taxonomy" id="405005"/>
    <lineage>
        <taxon>Bacteria</taxon>
        <taxon>Pseudomonadati</taxon>
        <taxon>Pseudomonadota</taxon>
        <taxon>Alphaproteobacteria</taxon>
        <taxon>Hyphomicrobiales</taxon>
        <taxon>Methylopilaceae</taxon>
        <taxon>Hansschlegelia</taxon>
    </lineage>
</organism>
<proteinExistence type="predicted"/>
<dbReference type="InterPro" id="IPR051538">
    <property type="entry name" value="Acyl-CoA_Synth/Transferase"/>
</dbReference>
<evidence type="ECO:0000256" key="1">
    <source>
        <dbReference type="ARBA" id="ARBA00022532"/>
    </source>
</evidence>
<dbReference type="PROSITE" id="PS51186">
    <property type="entry name" value="GNAT"/>
    <property type="match status" value="1"/>
</dbReference>
<dbReference type="Pfam" id="PF13380">
    <property type="entry name" value="CoA_binding_2"/>
    <property type="match status" value="1"/>
</dbReference>
<dbReference type="SUPFAM" id="SSF55729">
    <property type="entry name" value="Acyl-CoA N-acyltransferases (Nat)"/>
    <property type="match status" value="1"/>
</dbReference>
<dbReference type="Pfam" id="PF13607">
    <property type="entry name" value="Succ_CoA_lig"/>
    <property type="match status" value="1"/>
</dbReference>
<keyword evidence="8" id="KW-1185">Reference proteome</keyword>
<dbReference type="InterPro" id="IPR032875">
    <property type="entry name" value="Succ_CoA_lig_flav_dom"/>
</dbReference>
<evidence type="ECO:0000256" key="4">
    <source>
        <dbReference type="ARBA" id="ARBA00022840"/>
    </source>
</evidence>
<dbReference type="Gene3D" id="3.30.470.20">
    <property type="entry name" value="ATP-grasp fold, B domain"/>
    <property type="match status" value="1"/>
</dbReference>
<dbReference type="RefSeq" id="WP_128779274.1">
    <property type="nucleotide sequence ID" value="NZ_RYFI01000027.1"/>
</dbReference>
<keyword evidence="3" id="KW-0547">Nucleotide-binding</keyword>
<dbReference type="PANTHER" id="PTHR43334:SF1">
    <property type="entry name" value="3-HYDROXYPROPIONATE--COA LIGASE [ADP-FORMING]"/>
    <property type="match status" value="1"/>
</dbReference>
<dbReference type="PANTHER" id="PTHR43334">
    <property type="entry name" value="ACETATE--COA LIGASE [ADP-FORMING]"/>
    <property type="match status" value="1"/>
</dbReference>